<dbReference type="Pfam" id="PF03351">
    <property type="entry name" value="DOMON"/>
    <property type="match status" value="1"/>
</dbReference>
<comment type="cofactor">
    <cofactor evidence="6">
        <name>Cu(2+)</name>
        <dbReference type="ChEBI" id="CHEBI:29036"/>
    </cofactor>
    <text evidence="6">Binds 2 Cu(2+) ions per subunit.</text>
</comment>
<dbReference type="GO" id="GO:0004504">
    <property type="term" value="F:peptidylglycine monooxygenase activity"/>
    <property type="evidence" value="ECO:0007669"/>
    <property type="project" value="UniProtKB-EC"/>
</dbReference>
<dbReference type="InterPro" id="IPR024548">
    <property type="entry name" value="Cu2_monoox_C"/>
</dbReference>
<comment type="caution">
    <text evidence="10">The sequence shown here is derived from an EMBL/GenBank/DDBJ whole genome shotgun (WGS) entry which is preliminary data.</text>
</comment>
<dbReference type="InterPro" id="IPR005018">
    <property type="entry name" value="DOMON_domain"/>
</dbReference>
<dbReference type="InterPro" id="IPR036939">
    <property type="entry name" value="Cu2_ascorb_mOase_N_sf"/>
</dbReference>
<accession>A0A1Y2CTG0</accession>
<protein>
    <recommendedName>
        <fullName evidence="2">peptidylglycine monooxygenase</fullName>
        <ecNumber evidence="2">1.14.17.3</ecNumber>
    </recommendedName>
</protein>
<dbReference type="CDD" id="cd09631">
    <property type="entry name" value="DOMON_DOH"/>
    <property type="match status" value="1"/>
</dbReference>
<dbReference type="Gene3D" id="2.60.120.310">
    <property type="entry name" value="Copper type II, ascorbate-dependent monooxygenase, N-terminal domain"/>
    <property type="match status" value="1"/>
</dbReference>
<feature type="binding site" evidence="6">
    <location>
        <position position="301"/>
    </location>
    <ligand>
        <name>Cu(2+)</name>
        <dbReference type="ChEBI" id="CHEBI:29036"/>
        <label>1</label>
        <note>catalytic</note>
    </ligand>
</feature>
<keyword evidence="11" id="KW-1185">Reference proteome</keyword>
<dbReference type="GO" id="GO:0006518">
    <property type="term" value="P:peptide metabolic process"/>
    <property type="evidence" value="ECO:0007669"/>
    <property type="project" value="InterPro"/>
</dbReference>
<evidence type="ECO:0000256" key="4">
    <source>
        <dbReference type="ARBA" id="ARBA00023180"/>
    </source>
</evidence>
<dbReference type="Pfam" id="PF03712">
    <property type="entry name" value="Cu2_monoox_C"/>
    <property type="match status" value="1"/>
</dbReference>
<keyword evidence="3 7" id="KW-1015">Disulfide bond</keyword>
<dbReference type="OrthoDB" id="19261at2759"/>
<dbReference type="InterPro" id="IPR000323">
    <property type="entry name" value="Cu2_ascorb_mOase_N"/>
</dbReference>
<feature type="binding site" evidence="6">
    <location>
        <position position="159"/>
    </location>
    <ligand>
        <name>Cu(2+)</name>
        <dbReference type="ChEBI" id="CHEBI:29036"/>
        <label>1</label>
        <note>catalytic</note>
    </ligand>
</feature>
<dbReference type="InterPro" id="IPR014784">
    <property type="entry name" value="Cu2_ascorb_mOase-like_C"/>
</dbReference>
<evidence type="ECO:0000256" key="5">
    <source>
        <dbReference type="ARBA" id="ARBA00048431"/>
    </source>
</evidence>
<evidence type="ECO:0000256" key="2">
    <source>
        <dbReference type="ARBA" id="ARBA00012689"/>
    </source>
</evidence>
<evidence type="ECO:0000256" key="6">
    <source>
        <dbReference type="PIRSR" id="PIRSR600720-2"/>
    </source>
</evidence>
<dbReference type="PRINTS" id="PR00790">
    <property type="entry name" value="PAMONOXGNASE"/>
</dbReference>
<dbReference type="GO" id="GO:0004500">
    <property type="term" value="F:dopamine beta-monooxygenase activity"/>
    <property type="evidence" value="ECO:0007669"/>
    <property type="project" value="InterPro"/>
</dbReference>
<dbReference type="EC" id="1.14.17.3" evidence="2"/>
<gene>
    <name evidence="10" type="ORF">BCR33DRAFT_713066</name>
</gene>
<comment type="catalytic activity">
    <reaction evidence="5">
        <text>a [peptide]-C-terminal glycine + 2 L-ascorbate + O2 = a [peptide]-C-terminal (2S)-2-hydroxyglycine + 2 monodehydro-L-ascorbate radical + H2O</text>
        <dbReference type="Rhea" id="RHEA:21452"/>
        <dbReference type="Rhea" id="RHEA-COMP:13486"/>
        <dbReference type="Rhea" id="RHEA-COMP:15321"/>
        <dbReference type="ChEBI" id="CHEBI:15377"/>
        <dbReference type="ChEBI" id="CHEBI:15379"/>
        <dbReference type="ChEBI" id="CHEBI:38290"/>
        <dbReference type="ChEBI" id="CHEBI:59513"/>
        <dbReference type="ChEBI" id="CHEBI:137000"/>
        <dbReference type="ChEBI" id="CHEBI:142768"/>
        <dbReference type="EC" id="1.14.17.3"/>
    </reaction>
</comment>
<evidence type="ECO:0000313" key="11">
    <source>
        <dbReference type="Proteomes" id="UP000193642"/>
    </source>
</evidence>
<evidence type="ECO:0000259" key="9">
    <source>
        <dbReference type="PROSITE" id="PS50836"/>
    </source>
</evidence>
<dbReference type="Proteomes" id="UP000193642">
    <property type="component" value="Unassembled WGS sequence"/>
</dbReference>
<dbReference type="PANTHER" id="PTHR10157:SF23">
    <property type="entry name" value="MOXD1 HOMOLOG 1"/>
    <property type="match status" value="1"/>
</dbReference>
<dbReference type="SUPFAM" id="SSF49742">
    <property type="entry name" value="PHM/PNGase F"/>
    <property type="match status" value="2"/>
</dbReference>
<evidence type="ECO:0000313" key="10">
    <source>
        <dbReference type="EMBL" id="ORY50237.1"/>
    </source>
</evidence>
<proteinExistence type="inferred from homology"/>
<keyword evidence="6" id="KW-0479">Metal-binding</keyword>
<feature type="binding site" evidence="6">
    <location>
        <position position="303"/>
    </location>
    <ligand>
        <name>Cu(2+)</name>
        <dbReference type="ChEBI" id="CHEBI:29036"/>
        <label>1</label>
        <note>catalytic</note>
    </ligand>
</feature>
<dbReference type="AlphaFoldDB" id="A0A1Y2CTG0"/>
<dbReference type="PROSITE" id="PS50836">
    <property type="entry name" value="DOMON"/>
    <property type="match status" value="1"/>
</dbReference>
<evidence type="ECO:0000256" key="8">
    <source>
        <dbReference type="SAM" id="Phobius"/>
    </source>
</evidence>
<comment type="similarity">
    <text evidence="1">Belongs to the copper type II ascorbate-dependent monooxygenase family.</text>
</comment>
<dbReference type="InterPro" id="IPR008977">
    <property type="entry name" value="PHM/PNGase_F_dom_sf"/>
</dbReference>
<evidence type="ECO:0000256" key="7">
    <source>
        <dbReference type="PIRSR" id="PIRSR600720-3"/>
    </source>
</evidence>
<dbReference type="STRING" id="329046.A0A1Y2CTG0"/>
<evidence type="ECO:0000256" key="3">
    <source>
        <dbReference type="ARBA" id="ARBA00023157"/>
    </source>
</evidence>
<organism evidence="10 11">
    <name type="scientific">Rhizoclosmatium globosum</name>
    <dbReference type="NCBI Taxonomy" id="329046"/>
    <lineage>
        <taxon>Eukaryota</taxon>
        <taxon>Fungi</taxon>
        <taxon>Fungi incertae sedis</taxon>
        <taxon>Chytridiomycota</taxon>
        <taxon>Chytridiomycota incertae sedis</taxon>
        <taxon>Chytridiomycetes</taxon>
        <taxon>Chytridiales</taxon>
        <taxon>Chytriomycetaceae</taxon>
        <taxon>Rhizoclosmatium</taxon>
    </lineage>
</organism>
<keyword evidence="8" id="KW-1133">Transmembrane helix</keyword>
<dbReference type="InterPro" id="IPR045266">
    <property type="entry name" value="DOH_DOMON"/>
</dbReference>
<feature type="disulfide bond" evidence="7">
    <location>
        <begin position="133"/>
        <end position="179"/>
    </location>
</feature>
<feature type="binding site" evidence="6">
    <location>
        <position position="379"/>
    </location>
    <ligand>
        <name>Cu(2+)</name>
        <dbReference type="ChEBI" id="CHEBI:29036"/>
        <label>1</label>
        <note>catalytic</note>
    </ligand>
</feature>
<keyword evidence="8" id="KW-0472">Membrane</keyword>
<sequence>MSDSFSTTTATPIADSQQDVELLTAPDSAANHTVFTFMRPLKTCDPDNDHEIKEGLSQHLIWAYGSSEGSLNYHGPKTRGNAVATLFHDPSSVDTRAESLQAVQALQAASELKVFEIQFPNVTVPPAHTTYLCTHFQVPADRKYHVVQYEAILTTKLVHHMIIYGCVDKPKSFGDLYECASMSPSCSKFTLAWAPGIGLNVLPKEVGFPFGTGTNALRYFSLQIHYNNPNALSNIIDSSGMRLFYTTQLRPNDMGVLILGDTNFNISGNDPSYYSTQWNVCPTACTKQFPTNLTIINNFFHMHMLGQNSTTRQIRDGKEIVPLGAVHYYDFNFQGGLAPFQKGAVISPDDTLLTKCAYIPTLNVRSNYTVFGESTEDEMCFNFLTYYPAMPDIEFCLSGDNATNPQAACGNDLRIGNKTRSQLEKEGLLVPAPFPVFEEYKAPVCTPSFVVNPKLSGIVTMGLSLGLVALVVFLL</sequence>
<dbReference type="InterPro" id="IPR000945">
    <property type="entry name" value="DBH-like"/>
</dbReference>
<dbReference type="GO" id="GO:0016020">
    <property type="term" value="C:membrane"/>
    <property type="evidence" value="ECO:0007669"/>
    <property type="project" value="InterPro"/>
</dbReference>
<dbReference type="InterPro" id="IPR000720">
    <property type="entry name" value="PHM/PAL"/>
</dbReference>
<feature type="disulfide bond" evidence="7">
    <location>
        <begin position="356"/>
        <end position="380"/>
    </location>
</feature>
<dbReference type="EMBL" id="MCGO01000007">
    <property type="protein sequence ID" value="ORY50237.1"/>
    <property type="molecule type" value="Genomic_DNA"/>
</dbReference>
<feature type="transmembrane region" description="Helical" evidence="8">
    <location>
        <begin position="455"/>
        <end position="474"/>
    </location>
</feature>
<name>A0A1Y2CTG0_9FUNG</name>
<dbReference type="Gene3D" id="2.60.120.230">
    <property type="match status" value="1"/>
</dbReference>
<feature type="binding site" evidence="6">
    <location>
        <position position="225"/>
    </location>
    <ligand>
        <name>Cu(2+)</name>
        <dbReference type="ChEBI" id="CHEBI:29036"/>
        <label>1</label>
        <note>catalytic</note>
    </ligand>
</feature>
<keyword evidence="4" id="KW-0325">Glycoprotein</keyword>
<feature type="binding site" evidence="6">
    <location>
        <position position="160"/>
    </location>
    <ligand>
        <name>Cu(2+)</name>
        <dbReference type="ChEBI" id="CHEBI:29036"/>
        <label>1</label>
        <note>catalytic</note>
    </ligand>
</feature>
<keyword evidence="6" id="KW-0186">Copper</keyword>
<keyword evidence="8" id="KW-0812">Transmembrane</keyword>
<feature type="domain" description="DOMON" evidence="9">
    <location>
        <begin position="1"/>
        <end position="65"/>
    </location>
</feature>
<reference evidence="10 11" key="1">
    <citation type="submission" date="2016-07" db="EMBL/GenBank/DDBJ databases">
        <title>Pervasive Adenine N6-methylation of Active Genes in Fungi.</title>
        <authorList>
            <consortium name="DOE Joint Genome Institute"/>
            <person name="Mondo S.J."/>
            <person name="Dannebaum R.O."/>
            <person name="Kuo R.C."/>
            <person name="Labutti K."/>
            <person name="Haridas S."/>
            <person name="Kuo A."/>
            <person name="Salamov A."/>
            <person name="Ahrendt S.R."/>
            <person name="Lipzen A."/>
            <person name="Sullivan W."/>
            <person name="Andreopoulos W.B."/>
            <person name="Clum A."/>
            <person name="Lindquist E."/>
            <person name="Daum C."/>
            <person name="Ramamoorthy G.K."/>
            <person name="Gryganskyi A."/>
            <person name="Culley D."/>
            <person name="Magnuson J.K."/>
            <person name="James T.Y."/>
            <person name="O'Malley M.A."/>
            <person name="Stajich J.E."/>
            <person name="Spatafora J.W."/>
            <person name="Visel A."/>
            <person name="Grigoriev I.V."/>
        </authorList>
    </citation>
    <scope>NUCLEOTIDE SEQUENCE [LARGE SCALE GENOMIC DNA]</scope>
    <source>
        <strain evidence="10 11">JEL800</strain>
    </source>
</reference>
<dbReference type="GO" id="GO:0005507">
    <property type="term" value="F:copper ion binding"/>
    <property type="evidence" value="ECO:0007669"/>
    <property type="project" value="InterPro"/>
</dbReference>
<dbReference type="PANTHER" id="PTHR10157">
    <property type="entry name" value="DOPAMINE BETA HYDROXYLASE RELATED"/>
    <property type="match status" value="1"/>
</dbReference>
<dbReference type="Pfam" id="PF01082">
    <property type="entry name" value="Cu2_monooxygen"/>
    <property type="match status" value="1"/>
</dbReference>
<evidence type="ECO:0000256" key="1">
    <source>
        <dbReference type="ARBA" id="ARBA00010676"/>
    </source>
</evidence>